<sequence length="81" mass="8864">MYGVNRYGVVKDAGTANKARPLRIHPAAIGFHASLAVRDVAMQTLHSQGWPQERIAVAFSLSQKQVSIRLAAIRRNIKALA</sequence>
<proteinExistence type="predicted"/>
<protein>
    <submittedName>
        <fullName evidence="1">Uncharacterized protein</fullName>
    </submittedName>
</protein>
<organism evidence="1">
    <name type="scientific">uncultured Caudovirales phage</name>
    <dbReference type="NCBI Taxonomy" id="2100421"/>
    <lineage>
        <taxon>Viruses</taxon>
        <taxon>Duplodnaviria</taxon>
        <taxon>Heunggongvirae</taxon>
        <taxon>Uroviricota</taxon>
        <taxon>Caudoviricetes</taxon>
        <taxon>Peduoviridae</taxon>
        <taxon>Maltschvirus</taxon>
        <taxon>Maltschvirus maltsch</taxon>
    </lineage>
</organism>
<gene>
    <name evidence="1" type="ORF">UFOVP124_10</name>
</gene>
<dbReference type="EMBL" id="LR796250">
    <property type="protein sequence ID" value="CAB4130543.1"/>
    <property type="molecule type" value="Genomic_DNA"/>
</dbReference>
<reference evidence="1" key="1">
    <citation type="submission" date="2020-04" db="EMBL/GenBank/DDBJ databases">
        <authorList>
            <person name="Chiriac C."/>
            <person name="Salcher M."/>
            <person name="Ghai R."/>
            <person name="Kavagutti S V."/>
        </authorList>
    </citation>
    <scope>NUCLEOTIDE SEQUENCE</scope>
</reference>
<name>A0A6J5LB67_9CAUD</name>
<evidence type="ECO:0000313" key="1">
    <source>
        <dbReference type="EMBL" id="CAB4130543.1"/>
    </source>
</evidence>
<accession>A0A6J5LB67</accession>